<feature type="compositionally biased region" description="Acidic residues" evidence="1">
    <location>
        <begin position="1"/>
        <end position="11"/>
    </location>
</feature>
<organism evidence="2 3">
    <name type="scientific">Brassica napus</name>
    <name type="common">Rape</name>
    <dbReference type="NCBI Taxonomy" id="3708"/>
    <lineage>
        <taxon>Eukaryota</taxon>
        <taxon>Viridiplantae</taxon>
        <taxon>Streptophyta</taxon>
        <taxon>Embryophyta</taxon>
        <taxon>Tracheophyta</taxon>
        <taxon>Spermatophyta</taxon>
        <taxon>Magnoliopsida</taxon>
        <taxon>eudicotyledons</taxon>
        <taxon>Gunneridae</taxon>
        <taxon>Pentapetalae</taxon>
        <taxon>rosids</taxon>
        <taxon>malvids</taxon>
        <taxon>Brassicales</taxon>
        <taxon>Brassicaceae</taxon>
        <taxon>Brassiceae</taxon>
        <taxon>Brassica</taxon>
    </lineage>
</organism>
<dbReference type="AlphaFoldDB" id="A0A078IKF7"/>
<dbReference type="EMBL" id="LK032838">
    <property type="protein sequence ID" value="CDY49523.1"/>
    <property type="molecule type" value="Genomic_DNA"/>
</dbReference>
<evidence type="ECO:0000313" key="2">
    <source>
        <dbReference type="EMBL" id="CDY49523.1"/>
    </source>
</evidence>
<proteinExistence type="predicted"/>
<evidence type="ECO:0000256" key="1">
    <source>
        <dbReference type="SAM" id="MobiDB-lite"/>
    </source>
</evidence>
<feature type="compositionally biased region" description="Polar residues" evidence="1">
    <location>
        <begin position="61"/>
        <end position="71"/>
    </location>
</feature>
<feature type="region of interest" description="Disordered" evidence="1">
    <location>
        <begin position="1"/>
        <end position="71"/>
    </location>
</feature>
<dbReference type="Proteomes" id="UP000028999">
    <property type="component" value="Unassembled WGS sequence"/>
</dbReference>
<name>A0A078IKF7_BRANA</name>
<gene>
    <name evidence="2" type="primary">BnaC05g03350D</name>
    <name evidence="2" type="ORF">GSBRNA2T00093212001</name>
</gene>
<protein>
    <submittedName>
        <fullName evidence="2">BnaC05g03350D protein</fullName>
    </submittedName>
</protein>
<keyword evidence="3" id="KW-1185">Reference proteome</keyword>
<sequence>MKEDEENEEEESRSKSGTILGHGTGQPRSVKRSYCTTETASDRDYPQSHSAKSSRTEKKPSQMSLTMSNGTCHIAMVAHW</sequence>
<reference evidence="2 3" key="1">
    <citation type="journal article" date="2014" name="Science">
        <title>Plant genetics. Early allopolyploid evolution in the post-Neolithic Brassica napus oilseed genome.</title>
        <authorList>
            <person name="Chalhoub B."/>
            <person name="Denoeud F."/>
            <person name="Liu S."/>
            <person name="Parkin I.A."/>
            <person name="Tang H."/>
            <person name="Wang X."/>
            <person name="Chiquet J."/>
            <person name="Belcram H."/>
            <person name="Tong C."/>
            <person name="Samans B."/>
            <person name="Correa M."/>
            <person name="Da Silva C."/>
            <person name="Just J."/>
            <person name="Falentin C."/>
            <person name="Koh C.S."/>
            <person name="Le Clainche I."/>
            <person name="Bernard M."/>
            <person name="Bento P."/>
            <person name="Noel B."/>
            <person name="Labadie K."/>
            <person name="Alberti A."/>
            <person name="Charles M."/>
            <person name="Arnaud D."/>
            <person name="Guo H."/>
            <person name="Daviaud C."/>
            <person name="Alamery S."/>
            <person name="Jabbari K."/>
            <person name="Zhao M."/>
            <person name="Edger P.P."/>
            <person name="Chelaifa H."/>
            <person name="Tack D."/>
            <person name="Lassalle G."/>
            <person name="Mestiri I."/>
            <person name="Schnel N."/>
            <person name="Le Paslier M.C."/>
            <person name="Fan G."/>
            <person name="Renault V."/>
            <person name="Bayer P.E."/>
            <person name="Golicz A.A."/>
            <person name="Manoli S."/>
            <person name="Lee T.H."/>
            <person name="Thi V.H."/>
            <person name="Chalabi S."/>
            <person name="Hu Q."/>
            <person name="Fan C."/>
            <person name="Tollenaere R."/>
            <person name="Lu Y."/>
            <person name="Battail C."/>
            <person name="Shen J."/>
            <person name="Sidebottom C.H."/>
            <person name="Wang X."/>
            <person name="Canaguier A."/>
            <person name="Chauveau A."/>
            <person name="Berard A."/>
            <person name="Deniot G."/>
            <person name="Guan M."/>
            <person name="Liu Z."/>
            <person name="Sun F."/>
            <person name="Lim Y.P."/>
            <person name="Lyons E."/>
            <person name="Town C.D."/>
            <person name="Bancroft I."/>
            <person name="Wang X."/>
            <person name="Meng J."/>
            <person name="Ma J."/>
            <person name="Pires J.C."/>
            <person name="King G.J."/>
            <person name="Brunel D."/>
            <person name="Delourme R."/>
            <person name="Renard M."/>
            <person name="Aury J.M."/>
            <person name="Adams K.L."/>
            <person name="Batley J."/>
            <person name="Snowdon R.J."/>
            <person name="Tost J."/>
            <person name="Edwards D."/>
            <person name="Zhou Y."/>
            <person name="Hua W."/>
            <person name="Sharpe A.G."/>
            <person name="Paterson A.H."/>
            <person name="Guan C."/>
            <person name="Wincker P."/>
        </authorList>
    </citation>
    <scope>NUCLEOTIDE SEQUENCE [LARGE SCALE GENOMIC DNA]</scope>
    <source>
        <strain evidence="3">cv. Darmor-bzh</strain>
    </source>
</reference>
<evidence type="ECO:0000313" key="3">
    <source>
        <dbReference type="Proteomes" id="UP000028999"/>
    </source>
</evidence>
<accession>A0A078IKF7</accession>
<dbReference type="Gramene" id="CDY49523">
    <property type="protein sequence ID" value="CDY49523"/>
    <property type="gene ID" value="GSBRNA2T00093212001"/>
</dbReference>
<dbReference type="PaxDb" id="3708-A0A078IKF7"/>